<dbReference type="Pfam" id="PF00005">
    <property type="entry name" value="ABC_tran"/>
    <property type="match status" value="2"/>
</dbReference>
<keyword evidence="1" id="KW-0547">Nucleotide-binding</keyword>
<dbReference type="InterPro" id="IPR027417">
    <property type="entry name" value="P-loop_NTPase"/>
</dbReference>
<dbReference type="PANTHER" id="PTHR43514">
    <property type="entry name" value="ABC TRANSPORTER I FAMILY MEMBER 10"/>
    <property type="match status" value="1"/>
</dbReference>
<gene>
    <name evidence="4" type="ORF">HNV11_19655</name>
</gene>
<name>A0A6M5YBN0_9BACT</name>
<evidence type="ECO:0000259" key="3">
    <source>
        <dbReference type="PROSITE" id="PS50893"/>
    </source>
</evidence>
<dbReference type="GO" id="GO:0016887">
    <property type="term" value="F:ATP hydrolysis activity"/>
    <property type="evidence" value="ECO:0007669"/>
    <property type="project" value="InterPro"/>
</dbReference>
<reference evidence="4 5" key="1">
    <citation type="submission" date="2020-05" db="EMBL/GenBank/DDBJ databases">
        <title>Genome sequencing of Spirosoma sp. TS118.</title>
        <authorList>
            <person name="Lee J.-H."/>
            <person name="Jeong S."/>
            <person name="Zhao L."/>
            <person name="Jung J.-H."/>
            <person name="Kim M.-K."/>
            <person name="Lim S."/>
        </authorList>
    </citation>
    <scope>NUCLEOTIDE SEQUENCE [LARGE SCALE GENOMIC DNA]</scope>
    <source>
        <strain evidence="4 5">TS118</strain>
    </source>
</reference>
<dbReference type="InterPro" id="IPR003593">
    <property type="entry name" value="AAA+_ATPase"/>
</dbReference>
<dbReference type="InterPro" id="IPR050334">
    <property type="entry name" value="Molybdenum_import_ModC"/>
</dbReference>
<protein>
    <submittedName>
        <fullName evidence="4">ATP-binding cassette domain-containing protein</fullName>
    </submittedName>
</protein>
<keyword evidence="5" id="KW-1185">Reference proteome</keyword>
<feature type="domain" description="ABC transporter" evidence="3">
    <location>
        <begin position="8"/>
        <end position="239"/>
    </location>
</feature>
<dbReference type="EMBL" id="CP053435">
    <property type="protein sequence ID" value="QJW91435.1"/>
    <property type="molecule type" value="Genomic_DNA"/>
</dbReference>
<organism evidence="4 5">
    <name type="scientific">Spirosoma taeanense</name>
    <dbReference type="NCBI Taxonomy" id="2735870"/>
    <lineage>
        <taxon>Bacteria</taxon>
        <taxon>Pseudomonadati</taxon>
        <taxon>Bacteroidota</taxon>
        <taxon>Cytophagia</taxon>
        <taxon>Cytophagales</taxon>
        <taxon>Cytophagaceae</taxon>
        <taxon>Spirosoma</taxon>
    </lineage>
</organism>
<dbReference type="Proteomes" id="UP000502756">
    <property type="component" value="Chromosome"/>
</dbReference>
<evidence type="ECO:0000313" key="5">
    <source>
        <dbReference type="Proteomes" id="UP000502756"/>
    </source>
</evidence>
<dbReference type="PROSITE" id="PS00211">
    <property type="entry name" value="ABC_TRANSPORTER_1"/>
    <property type="match status" value="1"/>
</dbReference>
<proteinExistence type="predicted"/>
<accession>A0A6M5YBN0</accession>
<dbReference type="GO" id="GO:0005524">
    <property type="term" value="F:ATP binding"/>
    <property type="evidence" value="ECO:0007669"/>
    <property type="project" value="UniProtKB-KW"/>
</dbReference>
<dbReference type="PANTHER" id="PTHR43514:SF4">
    <property type="entry name" value="ABC TRANSPORTER I FAMILY MEMBER 10"/>
    <property type="match status" value="1"/>
</dbReference>
<dbReference type="SUPFAM" id="SSF52540">
    <property type="entry name" value="P-loop containing nucleoside triphosphate hydrolases"/>
    <property type="match status" value="2"/>
</dbReference>
<evidence type="ECO:0000313" key="4">
    <source>
        <dbReference type="EMBL" id="QJW91435.1"/>
    </source>
</evidence>
<dbReference type="InterPro" id="IPR003439">
    <property type="entry name" value="ABC_transporter-like_ATP-bd"/>
</dbReference>
<dbReference type="Gene3D" id="3.40.50.300">
    <property type="entry name" value="P-loop containing nucleotide triphosphate hydrolases"/>
    <property type="match status" value="2"/>
</dbReference>
<dbReference type="RefSeq" id="WP_171741286.1">
    <property type="nucleotide sequence ID" value="NZ_CP053435.1"/>
</dbReference>
<dbReference type="KEGG" id="stae:HNV11_19655"/>
<evidence type="ECO:0000256" key="2">
    <source>
        <dbReference type="ARBA" id="ARBA00022840"/>
    </source>
</evidence>
<dbReference type="PROSITE" id="PS50893">
    <property type="entry name" value="ABC_TRANSPORTER_2"/>
    <property type="match status" value="2"/>
</dbReference>
<dbReference type="InterPro" id="IPR017871">
    <property type="entry name" value="ABC_transporter-like_CS"/>
</dbReference>
<feature type="domain" description="ABC transporter" evidence="3">
    <location>
        <begin position="254"/>
        <end position="480"/>
    </location>
</feature>
<dbReference type="SMART" id="SM00382">
    <property type="entry name" value="AAA"/>
    <property type="match status" value="2"/>
</dbReference>
<keyword evidence="2 4" id="KW-0067">ATP-binding</keyword>
<dbReference type="AlphaFoldDB" id="A0A6M5YBN0"/>
<sequence length="481" mass="53227">MREQAELIQVTALTVRRSGQIVLKNSTFTLKLGECWAIVGPTGSGKTTLLQALAGQLAVPPGSVSRHKPVAFVSFREESRQFSYSAHFYQQRYHATMSDADDGGPVATLRQFLGVSDSPEEAALIRRLGLEPLLDFSFLKLSNGQTRKARIGKALLQNPSILLLDNLFVGLDAAFRADLVDWLGELTALGLTLVLVGDSNNLPPFVTHVLALDEGQMVWAGLKEEYAPRSETQGDIPLPTFQTSPKPADFNEAFRLTDVTIRYGENIILDSINWHVGAGERWALLGQNGAGKSVLLSLLYGDHPQAYATNVCVFDHRRGRSRGQSIWDVKRRIGFVSPELHLYFPQHLTARQVVLTGLTDTLTVPARVPVEAEADLVQMLHYFGLSHTVNRVFGGLSSGEQRLVLLVRALIKQPPVLILDEPFQALDARSVRLAQRLLDNLPARTILFVTHDRNELPDSINRTFLLEKPSRKPDPADILVN</sequence>
<evidence type="ECO:0000256" key="1">
    <source>
        <dbReference type="ARBA" id="ARBA00022741"/>
    </source>
</evidence>